<dbReference type="Proteomes" id="UP000221165">
    <property type="component" value="Unassembled WGS sequence"/>
</dbReference>
<dbReference type="GeneID" id="94425678"/>
<feature type="transmembrane region" description="Helical" evidence="6">
    <location>
        <begin position="20"/>
        <end position="37"/>
    </location>
</feature>
<keyword evidence="6" id="KW-0812">Transmembrane</keyword>
<evidence type="ECO:0000256" key="1">
    <source>
        <dbReference type="ARBA" id="ARBA00020786"/>
    </source>
</evidence>
<reference evidence="8 9" key="1">
    <citation type="journal article" date="2017" name="Int. J. Parasitol.">
        <title>The genome of the protozoan parasite Cystoisospora suis and a reverse vaccinology approach to identify vaccine candidates.</title>
        <authorList>
            <person name="Palmieri N."/>
            <person name="Shrestha A."/>
            <person name="Ruttkowski B."/>
            <person name="Beck T."/>
            <person name="Vogl C."/>
            <person name="Tomley F."/>
            <person name="Blake D.P."/>
            <person name="Joachim A."/>
        </authorList>
    </citation>
    <scope>NUCLEOTIDE SEQUENCE [LARGE SCALE GENOMIC DNA]</scope>
    <source>
        <strain evidence="8 9">Wien I</strain>
    </source>
</reference>
<dbReference type="Pfam" id="PF13499">
    <property type="entry name" value="EF-hand_7"/>
    <property type="match status" value="1"/>
</dbReference>
<dbReference type="CDD" id="cd00051">
    <property type="entry name" value="EFh"/>
    <property type="match status" value="1"/>
</dbReference>
<dbReference type="VEuPathDB" id="ToxoDB:CSUI_002265"/>
<dbReference type="SUPFAM" id="SSF47473">
    <property type="entry name" value="EF-hand"/>
    <property type="match status" value="1"/>
</dbReference>
<gene>
    <name evidence="8" type="ORF">CSUI_002265</name>
</gene>
<evidence type="ECO:0000256" key="3">
    <source>
        <dbReference type="ARBA" id="ARBA00022737"/>
    </source>
</evidence>
<dbReference type="Gene3D" id="1.10.238.10">
    <property type="entry name" value="EF-hand"/>
    <property type="match status" value="2"/>
</dbReference>
<name>A0A2C6KUK1_9APIC</name>
<dbReference type="GO" id="GO:0016460">
    <property type="term" value="C:myosin II complex"/>
    <property type="evidence" value="ECO:0007669"/>
    <property type="project" value="TreeGrafter"/>
</dbReference>
<keyword evidence="9" id="KW-1185">Reference proteome</keyword>
<feature type="domain" description="EF-hand" evidence="7">
    <location>
        <begin position="140"/>
        <end position="175"/>
    </location>
</feature>
<dbReference type="EMBL" id="MIGC01000954">
    <property type="protein sequence ID" value="PHJ23880.1"/>
    <property type="molecule type" value="Genomic_DNA"/>
</dbReference>
<evidence type="ECO:0000313" key="8">
    <source>
        <dbReference type="EMBL" id="PHJ23880.1"/>
    </source>
</evidence>
<evidence type="ECO:0000259" key="7">
    <source>
        <dbReference type="PROSITE" id="PS50222"/>
    </source>
</evidence>
<evidence type="ECO:0000313" key="9">
    <source>
        <dbReference type="Proteomes" id="UP000221165"/>
    </source>
</evidence>
<feature type="domain" description="EF-hand" evidence="7">
    <location>
        <begin position="75"/>
        <end position="110"/>
    </location>
</feature>
<keyword evidence="6" id="KW-1133">Transmembrane helix</keyword>
<proteinExistence type="predicted"/>
<evidence type="ECO:0000256" key="4">
    <source>
        <dbReference type="ARBA" id="ARBA00022837"/>
    </source>
</evidence>
<dbReference type="FunFam" id="1.10.238.10:FF:000001">
    <property type="entry name" value="Calmodulin 1"/>
    <property type="match status" value="1"/>
</dbReference>
<dbReference type="AlphaFoldDB" id="A0A2C6KUK1"/>
<dbReference type="Pfam" id="PF13405">
    <property type="entry name" value="EF-hand_6"/>
    <property type="match status" value="1"/>
</dbReference>
<dbReference type="SMART" id="SM00054">
    <property type="entry name" value="EFh"/>
    <property type="match status" value="3"/>
</dbReference>
<comment type="caution">
    <text evidence="8">The sequence shown here is derived from an EMBL/GenBank/DDBJ whole genome shotgun (WGS) entry which is preliminary data.</text>
</comment>
<dbReference type="PROSITE" id="PS51257">
    <property type="entry name" value="PROKAR_LIPOPROTEIN"/>
    <property type="match status" value="1"/>
</dbReference>
<evidence type="ECO:0000256" key="5">
    <source>
        <dbReference type="ARBA" id="ARBA00022990"/>
    </source>
</evidence>
<evidence type="ECO:0000256" key="6">
    <source>
        <dbReference type="SAM" id="Phobius"/>
    </source>
</evidence>
<keyword evidence="3" id="KW-0677">Repeat</keyword>
<sequence>MRSVVLNFVVTLASCFTDPAILSLLLCFVCLSMLCSYKEQQKTSIVFLFIVVQRSFLLLRLPDHLIPPVFVTMATSPSRIREAFAIFDKDGDGVISGPEIPLVIRSCGIMPTPDEISHLPTSMQWKDFEAWMTQKLSSYNPEAELVKAFKVFDRNNDGTISSDELGQVMKALGELLTDEEVNQMLKDADPGNSGRIQYANFAKLLVS</sequence>
<keyword evidence="6" id="KW-0472">Membrane</keyword>
<dbReference type="RefSeq" id="XP_067925554.1">
    <property type="nucleotide sequence ID" value="XM_068062467.1"/>
</dbReference>
<dbReference type="InterPro" id="IPR050230">
    <property type="entry name" value="CALM/Myosin/TropC-like"/>
</dbReference>
<dbReference type="OrthoDB" id="26525at2759"/>
<accession>A0A2C6KUK1</accession>
<dbReference type="PROSITE" id="PS00018">
    <property type="entry name" value="EF_HAND_1"/>
    <property type="match status" value="2"/>
</dbReference>
<keyword evidence="5" id="KW-0007">Acetylation</keyword>
<dbReference type="PROSITE" id="PS50222">
    <property type="entry name" value="EF_HAND_2"/>
    <property type="match status" value="2"/>
</dbReference>
<protein>
    <recommendedName>
        <fullName evidence="1">Calmodulin</fullName>
    </recommendedName>
</protein>
<evidence type="ECO:0000256" key="2">
    <source>
        <dbReference type="ARBA" id="ARBA00022723"/>
    </source>
</evidence>
<dbReference type="InterPro" id="IPR002048">
    <property type="entry name" value="EF_hand_dom"/>
</dbReference>
<keyword evidence="4" id="KW-0106">Calcium</keyword>
<dbReference type="InterPro" id="IPR018247">
    <property type="entry name" value="EF_Hand_1_Ca_BS"/>
</dbReference>
<dbReference type="PANTHER" id="PTHR23048">
    <property type="entry name" value="MYOSIN LIGHT CHAIN 1, 3"/>
    <property type="match status" value="1"/>
</dbReference>
<organism evidence="8 9">
    <name type="scientific">Cystoisospora suis</name>
    <dbReference type="NCBI Taxonomy" id="483139"/>
    <lineage>
        <taxon>Eukaryota</taxon>
        <taxon>Sar</taxon>
        <taxon>Alveolata</taxon>
        <taxon>Apicomplexa</taxon>
        <taxon>Conoidasida</taxon>
        <taxon>Coccidia</taxon>
        <taxon>Eucoccidiorida</taxon>
        <taxon>Eimeriorina</taxon>
        <taxon>Sarcocystidae</taxon>
        <taxon>Cystoisospora</taxon>
    </lineage>
</organism>
<keyword evidence="2" id="KW-0479">Metal-binding</keyword>
<dbReference type="InterPro" id="IPR011992">
    <property type="entry name" value="EF-hand-dom_pair"/>
</dbReference>
<dbReference type="PANTHER" id="PTHR23048:SF0">
    <property type="entry name" value="CALMODULIN LIKE 3"/>
    <property type="match status" value="1"/>
</dbReference>
<dbReference type="GO" id="GO:0005509">
    <property type="term" value="F:calcium ion binding"/>
    <property type="evidence" value="ECO:0007669"/>
    <property type="project" value="InterPro"/>
</dbReference>